<dbReference type="SUPFAM" id="SSF158472">
    <property type="entry name" value="HAMP domain-like"/>
    <property type="match status" value="1"/>
</dbReference>
<dbReference type="GO" id="GO:0016020">
    <property type="term" value="C:membrane"/>
    <property type="evidence" value="ECO:0007669"/>
    <property type="project" value="UniProtKB-SubCell"/>
</dbReference>
<sequence>MRITYRVFLVGGIPIAIAAAIAAVAWILLNEAERARDGAVLAGSTYRNLLVAMTARDEYVNAPPADRETFAERFRTYSTAARDDIEKLIVVARAPELRESATGANEALTRYVDSMADFMEATVRNDRLVEEMVARAALLVALTDEARERQRASNADIISTLRDRDAAFRRIRSLVNAAEELRSAVSATELRAAMLMISPPDARDDIRLKLGFDIGRFRNAAARLSEILAEYDPHAVAELQTLAQDYDTVITGIVEDDGPADGAAADSRLELEGSHISEWSDRIVKVKTSEQRALYEEIAQLVGYSVAANETERAAQNVAIEVLELGQRTTVALGERDPEATATILAESAPMPQIVASLPISPLIQSEMIDAIDQWREGLATATEGLRRQNERIADMDRAAVTMIDGARALNDLFTADADLIGKTIGNILIFGAAAGLLFGAVTGYFVARSITRPLLRVQQGMVALARDPQAGPIADADRADELGEMARAANFFVAEIGKREQDLRQAKERADTALEDLQRAQADLIQAEKLASLGQLVAGIAHEINTPVGIALTTGTQLEEEVRRFNATAESGQLKKSQLQKFVARMREGSRLLYVNLSRAAELVHSFKQVAADQASGERRRFQMHRWLEELMTSLGPALRKSRHEVTIECRDGLEVDTYPGALSQVLTNLVMNALTHAYGEDQSGHMTVAVSEPRRDTVRIVFSDDGRGINPADLNRVFDPFFTTGRSLGSTGLGLHIVYNLVTGLLQGKIDVESTPGQGTRFIIELPAAVEDVRAEPVRVEA</sequence>
<dbReference type="EMBL" id="JAZHOF010000001">
    <property type="protein sequence ID" value="MEJ8570137.1"/>
    <property type="molecule type" value="Genomic_DNA"/>
</dbReference>
<dbReference type="PRINTS" id="PR00344">
    <property type="entry name" value="BCTRLSENSOR"/>
</dbReference>
<dbReference type="Proteomes" id="UP001378188">
    <property type="component" value="Unassembled WGS sequence"/>
</dbReference>
<dbReference type="InterPro" id="IPR003594">
    <property type="entry name" value="HATPase_dom"/>
</dbReference>
<evidence type="ECO:0000313" key="11">
    <source>
        <dbReference type="EMBL" id="MEJ8570137.1"/>
    </source>
</evidence>
<keyword evidence="7" id="KW-0175">Coiled coil</keyword>
<dbReference type="Gene3D" id="6.10.340.10">
    <property type="match status" value="1"/>
</dbReference>
<keyword evidence="12" id="KW-1185">Reference proteome</keyword>
<feature type="domain" description="Histidine kinase" evidence="9">
    <location>
        <begin position="540"/>
        <end position="772"/>
    </location>
</feature>
<feature type="transmembrane region" description="Helical" evidence="8">
    <location>
        <begin position="7"/>
        <end position="29"/>
    </location>
</feature>
<dbReference type="InterPro" id="IPR004358">
    <property type="entry name" value="Sig_transdc_His_kin-like_C"/>
</dbReference>
<keyword evidence="4" id="KW-0597">Phosphoprotein</keyword>
<evidence type="ECO:0000256" key="2">
    <source>
        <dbReference type="ARBA" id="ARBA00004370"/>
    </source>
</evidence>
<dbReference type="InterPro" id="IPR003660">
    <property type="entry name" value="HAMP_dom"/>
</dbReference>
<dbReference type="PANTHER" id="PTHR43065:SF42">
    <property type="entry name" value="TWO-COMPONENT SENSOR PPRA"/>
    <property type="match status" value="1"/>
</dbReference>
<dbReference type="GO" id="GO:0007165">
    <property type="term" value="P:signal transduction"/>
    <property type="evidence" value="ECO:0007669"/>
    <property type="project" value="InterPro"/>
</dbReference>
<evidence type="ECO:0000256" key="5">
    <source>
        <dbReference type="ARBA" id="ARBA00022679"/>
    </source>
</evidence>
<dbReference type="PROSITE" id="PS50109">
    <property type="entry name" value="HIS_KIN"/>
    <property type="match status" value="1"/>
</dbReference>
<organism evidence="11 12">
    <name type="scientific">Microbaculum marinum</name>
    <dbReference type="NCBI Taxonomy" id="1764581"/>
    <lineage>
        <taxon>Bacteria</taxon>
        <taxon>Pseudomonadati</taxon>
        <taxon>Pseudomonadota</taxon>
        <taxon>Alphaproteobacteria</taxon>
        <taxon>Hyphomicrobiales</taxon>
        <taxon>Tepidamorphaceae</taxon>
        <taxon>Microbaculum</taxon>
    </lineage>
</organism>
<comment type="caution">
    <text evidence="11">The sequence shown here is derived from an EMBL/GenBank/DDBJ whole genome shotgun (WGS) entry which is preliminary data.</text>
</comment>
<dbReference type="PANTHER" id="PTHR43065">
    <property type="entry name" value="SENSOR HISTIDINE KINASE"/>
    <property type="match status" value="1"/>
</dbReference>
<gene>
    <name evidence="11" type="ORF">V3328_01525</name>
</gene>
<name>A0AAW9RD42_9HYPH</name>
<dbReference type="EC" id="2.7.13.3" evidence="3"/>
<accession>A0AAW9RD42</accession>
<dbReference type="SUPFAM" id="SSF55874">
    <property type="entry name" value="ATPase domain of HSP90 chaperone/DNA topoisomerase II/histidine kinase"/>
    <property type="match status" value="1"/>
</dbReference>
<keyword evidence="8" id="KW-0472">Membrane</keyword>
<proteinExistence type="predicted"/>
<feature type="coiled-coil region" evidence="7">
    <location>
        <begin position="497"/>
        <end position="531"/>
    </location>
</feature>
<protein>
    <recommendedName>
        <fullName evidence="3">histidine kinase</fullName>
        <ecNumber evidence="3">2.7.13.3</ecNumber>
    </recommendedName>
</protein>
<keyword evidence="5" id="KW-0808">Transferase</keyword>
<evidence type="ECO:0000256" key="7">
    <source>
        <dbReference type="SAM" id="Coils"/>
    </source>
</evidence>
<dbReference type="Pfam" id="PF02518">
    <property type="entry name" value="HATPase_c"/>
    <property type="match status" value="1"/>
</dbReference>
<dbReference type="Gene3D" id="1.10.287.130">
    <property type="match status" value="1"/>
</dbReference>
<keyword evidence="8" id="KW-1133">Transmembrane helix</keyword>
<dbReference type="GO" id="GO:0004673">
    <property type="term" value="F:protein histidine kinase activity"/>
    <property type="evidence" value="ECO:0007669"/>
    <property type="project" value="UniProtKB-EC"/>
</dbReference>
<keyword evidence="6 11" id="KW-0418">Kinase</keyword>
<evidence type="ECO:0000259" key="10">
    <source>
        <dbReference type="PROSITE" id="PS50885"/>
    </source>
</evidence>
<dbReference type="Gene3D" id="3.30.565.10">
    <property type="entry name" value="Histidine kinase-like ATPase, C-terminal domain"/>
    <property type="match status" value="1"/>
</dbReference>
<feature type="transmembrane region" description="Helical" evidence="8">
    <location>
        <begin position="428"/>
        <end position="448"/>
    </location>
</feature>
<evidence type="ECO:0000313" key="12">
    <source>
        <dbReference type="Proteomes" id="UP001378188"/>
    </source>
</evidence>
<dbReference type="AlphaFoldDB" id="A0AAW9RD42"/>
<keyword evidence="8" id="KW-0812">Transmembrane</keyword>
<dbReference type="InterPro" id="IPR005467">
    <property type="entry name" value="His_kinase_dom"/>
</dbReference>
<evidence type="ECO:0000256" key="6">
    <source>
        <dbReference type="ARBA" id="ARBA00022777"/>
    </source>
</evidence>
<dbReference type="InterPro" id="IPR036890">
    <property type="entry name" value="HATPase_C_sf"/>
</dbReference>
<evidence type="ECO:0000256" key="3">
    <source>
        <dbReference type="ARBA" id="ARBA00012438"/>
    </source>
</evidence>
<dbReference type="RefSeq" id="WP_340327875.1">
    <property type="nucleotide sequence ID" value="NZ_JAZHOF010000001.1"/>
</dbReference>
<reference evidence="11 12" key="1">
    <citation type="submission" date="2024-02" db="EMBL/GenBank/DDBJ databases">
        <title>Genome analysis and characterization of Microbaculum marinisediminis sp. nov., isolated from marine sediment.</title>
        <authorList>
            <person name="Du Z.-J."/>
            <person name="Ye Y.-Q."/>
            <person name="Zhang Z.-R."/>
            <person name="Yuan S.-M."/>
            <person name="Zhang X.-Y."/>
        </authorList>
    </citation>
    <scope>NUCLEOTIDE SEQUENCE [LARGE SCALE GENOMIC DNA]</scope>
    <source>
        <strain evidence="11 12">SDUM1044001</strain>
    </source>
</reference>
<evidence type="ECO:0000256" key="1">
    <source>
        <dbReference type="ARBA" id="ARBA00000085"/>
    </source>
</evidence>
<dbReference type="PROSITE" id="PS50885">
    <property type="entry name" value="HAMP"/>
    <property type="match status" value="1"/>
</dbReference>
<evidence type="ECO:0000259" key="9">
    <source>
        <dbReference type="PROSITE" id="PS50109"/>
    </source>
</evidence>
<comment type="subcellular location">
    <subcellularLocation>
        <location evidence="2">Membrane</location>
    </subcellularLocation>
</comment>
<feature type="domain" description="HAMP" evidence="10">
    <location>
        <begin position="449"/>
        <end position="502"/>
    </location>
</feature>
<dbReference type="SMART" id="SM00387">
    <property type="entry name" value="HATPase_c"/>
    <property type="match status" value="1"/>
</dbReference>
<evidence type="ECO:0000256" key="8">
    <source>
        <dbReference type="SAM" id="Phobius"/>
    </source>
</evidence>
<comment type="catalytic activity">
    <reaction evidence="1">
        <text>ATP + protein L-histidine = ADP + protein N-phospho-L-histidine.</text>
        <dbReference type="EC" id="2.7.13.3"/>
    </reaction>
</comment>
<dbReference type="Pfam" id="PF00672">
    <property type="entry name" value="HAMP"/>
    <property type="match status" value="1"/>
</dbReference>
<evidence type="ECO:0000256" key="4">
    <source>
        <dbReference type="ARBA" id="ARBA00022553"/>
    </source>
</evidence>